<accession>A0ABR4QB92</accession>
<feature type="region of interest" description="Disordered" evidence="5">
    <location>
        <begin position="159"/>
        <end position="242"/>
    </location>
</feature>
<organism evidence="7 8">
    <name type="scientific">Taenia crassiceps</name>
    <dbReference type="NCBI Taxonomy" id="6207"/>
    <lineage>
        <taxon>Eukaryota</taxon>
        <taxon>Metazoa</taxon>
        <taxon>Spiralia</taxon>
        <taxon>Lophotrochozoa</taxon>
        <taxon>Platyhelminthes</taxon>
        <taxon>Cestoda</taxon>
        <taxon>Eucestoda</taxon>
        <taxon>Cyclophyllidea</taxon>
        <taxon>Taeniidae</taxon>
        <taxon>Taenia</taxon>
    </lineage>
</organism>
<dbReference type="SMART" id="SM00184">
    <property type="entry name" value="RING"/>
    <property type="match status" value="1"/>
</dbReference>
<feature type="compositionally biased region" description="Polar residues" evidence="5">
    <location>
        <begin position="208"/>
        <end position="217"/>
    </location>
</feature>
<feature type="compositionally biased region" description="Polar residues" evidence="5">
    <location>
        <begin position="177"/>
        <end position="188"/>
    </location>
</feature>
<dbReference type="EMBL" id="JAKROA010000005">
    <property type="protein sequence ID" value="KAL5106845.1"/>
    <property type="molecule type" value="Genomic_DNA"/>
</dbReference>
<sequence>MGNCFRRLYRRSNSSENVHGRNAHSASTQPPAWYLENDPILHPAPGLSVPFSQLTEDQQVTIAMRMALIATLPAFTYVVNEDNKLSECVICMCEYEVGDELRKMPMCSHIFHRACIDDWLTRSLTCPSCQQEIPVPSSTISTTPTAADTTAAATGAVAASTAVEDNTTESAERASTVGGSHSSDPSTTDLREEVQRIKERSKEHVSPSIPSQEQQIPCSREDRELRRFQTSSPSSSSSSLSP</sequence>
<dbReference type="CDD" id="cd16468">
    <property type="entry name" value="RING-H2_RNF11"/>
    <property type="match status" value="1"/>
</dbReference>
<evidence type="ECO:0000256" key="2">
    <source>
        <dbReference type="ARBA" id="ARBA00022771"/>
    </source>
</evidence>
<evidence type="ECO:0000259" key="6">
    <source>
        <dbReference type="PROSITE" id="PS50089"/>
    </source>
</evidence>
<dbReference type="InterPro" id="IPR001841">
    <property type="entry name" value="Znf_RING"/>
</dbReference>
<evidence type="ECO:0000256" key="5">
    <source>
        <dbReference type="SAM" id="MobiDB-lite"/>
    </source>
</evidence>
<gene>
    <name evidence="7" type="ORF">TcWFU_005341</name>
</gene>
<dbReference type="Proteomes" id="UP001651158">
    <property type="component" value="Unassembled WGS sequence"/>
</dbReference>
<reference evidence="7 8" key="1">
    <citation type="journal article" date="2022" name="Front. Cell. Infect. Microbiol.">
        <title>The Genomes of Two Strains of Taenia crassiceps the Animal Model for the Study of Human Cysticercosis.</title>
        <authorList>
            <person name="Bobes R.J."/>
            <person name="Estrada K."/>
            <person name="Rios-Valencia D.G."/>
            <person name="Calderon-Gallegos A."/>
            <person name="de la Torre P."/>
            <person name="Carrero J.C."/>
            <person name="Sanchez-Flores A."/>
            <person name="Laclette J.P."/>
        </authorList>
    </citation>
    <scope>NUCLEOTIDE SEQUENCE [LARGE SCALE GENOMIC DNA]</scope>
    <source>
        <strain evidence="7">WFUcys</strain>
    </source>
</reference>
<protein>
    <recommendedName>
        <fullName evidence="6">RING-type domain-containing protein</fullName>
    </recommendedName>
</protein>
<keyword evidence="3" id="KW-0862">Zinc</keyword>
<evidence type="ECO:0000313" key="8">
    <source>
        <dbReference type="Proteomes" id="UP001651158"/>
    </source>
</evidence>
<evidence type="ECO:0000256" key="1">
    <source>
        <dbReference type="ARBA" id="ARBA00022723"/>
    </source>
</evidence>
<dbReference type="PROSITE" id="PS50089">
    <property type="entry name" value="ZF_RING_2"/>
    <property type="match status" value="1"/>
</dbReference>
<dbReference type="Gene3D" id="3.30.40.10">
    <property type="entry name" value="Zinc/RING finger domain, C3HC4 (zinc finger)"/>
    <property type="match status" value="1"/>
</dbReference>
<evidence type="ECO:0000256" key="3">
    <source>
        <dbReference type="ARBA" id="ARBA00022833"/>
    </source>
</evidence>
<keyword evidence="2 4" id="KW-0863">Zinc-finger</keyword>
<evidence type="ECO:0000256" key="4">
    <source>
        <dbReference type="PROSITE-ProRule" id="PRU00175"/>
    </source>
</evidence>
<dbReference type="PANTHER" id="PTHR46359:SF2">
    <property type="entry name" value="GEO07743P1"/>
    <property type="match status" value="1"/>
</dbReference>
<comment type="caution">
    <text evidence="7">The sequence shown here is derived from an EMBL/GenBank/DDBJ whole genome shotgun (WGS) entry which is preliminary data.</text>
</comment>
<dbReference type="InterPro" id="IPR013083">
    <property type="entry name" value="Znf_RING/FYVE/PHD"/>
</dbReference>
<evidence type="ECO:0000313" key="7">
    <source>
        <dbReference type="EMBL" id="KAL5106845.1"/>
    </source>
</evidence>
<dbReference type="InterPro" id="IPR042981">
    <property type="entry name" value="RNF11_RING-H2"/>
</dbReference>
<dbReference type="InterPro" id="IPR052804">
    <property type="entry name" value="UEC_component"/>
</dbReference>
<feature type="domain" description="RING-type" evidence="6">
    <location>
        <begin position="88"/>
        <end position="130"/>
    </location>
</feature>
<keyword evidence="1" id="KW-0479">Metal-binding</keyword>
<dbReference type="PANTHER" id="PTHR46359">
    <property type="entry name" value="GEO07743P1"/>
    <property type="match status" value="1"/>
</dbReference>
<name>A0ABR4QB92_9CEST</name>
<dbReference type="Pfam" id="PF13639">
    <property type="entry name" value="zf-RING_2"/>
    <property type="match status" value="1"/>
</dbReference>
<proteinExistence type="predicted"/>
<feature type="compositionally biased region" description="Basic and acidic residues" evidence="5">
    <location>
        <begin position="189"/>
        <end position="205"/>
    </location>
</feature>
<dbReference type="SUPFAM" id="SSF57850">
    <property type="entry name" value="RING/U-box"/>
    <property type="match status" value="1"/>
</dbReference>
<keyword evidence="8" id="KW-1185">Reference proteome</keyword>
<feature type="compositionally biased region" description="Low complexity" evidence="5">
    <location>
        <begin position="231"/>
        <end position="242"/>
    </location>
</feature>